<feature type="compositionally biased region" description="Basic and acidic residues" evidence="1">
    <location>
        <begin position="71"/>
        <end position="85"/>
    </location>
</feature>
<feature type="compositionally biased region" description="Basic residues" evidence="1">
    <location>
        <begin position="86"/>
        <end position="97"/>
    </location>
</feature>
<sequence length="318" mass="35566">MAWRESYLDVVLIPARRPLPRGVPPLALARRPPQPAQLHRRHQRRRAPPLGLLHDEEQREAGDPGGAVGAERAHGLHAGGHDVHPLLHRRRRRAQQHLRREEAAQRRRLRRARRVHDGAQVRSSSSSSSSSPSSATASPSARSTRPPSSSTRSPRRRRSTSRSPGTTSPTSWRGGSGSTSPATGSSSPARRSCSGSSGPSCRASAPWPCSRYFTTSTRSSTSRKGAAMARPMRRWTWCIPRVIRALKSDVMMVKFRQAEIQARSITMEYALHWCQFNCRMLQVVGMHLCKLGFLFHWQLTSLCSSSWPVGWVGYLLYY</sequence>
<comment type="caution">
    <text evidence="2">The sequence shown here is derived from an EMBL/GenBank/DDBJ whole genome shotgun (WGS) entry which is preliminary data.</text>
</comment>
<accession>A0A8T0R2Z1</accession>
<proteinExistence type="predicted"/>
<feature type="region of interest" description="Disordered" evidence="1">
    <location>
        <begin position="19"/>
        <end position="204"/>
    </location>
</feature>
<keyword evidence="3" id="KW-1185">Reference proteome</keyword>
<feature type="compositionally biased region" description="Low complexity" evidence="1">
    <location>
        <begin position="122"/>
        <end position="152"/>
    </location>
</feature>
<feature type="compositionally biased region" description="Basic and acidic residues" evidence="1">
    <location>
        <begin position="53"/>
        <end position="62"/>
    </location>
</feature>
<protein>
    <submittedName>
        <fullName evidence="2">Uncharacterized protein</fullName>
    </submittedName>
</protein>
<reference evidence="2" key="1">
    <citation type="submission" date="2020-05" db="EMBL/GenBank/DDBJ databases">
        <title>WGS assembly of Panicum virgatum.</title>
        <authorList>
            <person name="Lovell J.T."/>
            <person name="Jenkins J."/>
            <person name="Shu S."/>
            <person name="Juenger T.E."/>
            <person name="Schmutz J."/>
        </authorList>
    </citation>
    <scope>NUCLEOTIDE SEQUENCE</scope>
    <source>
        <strain evidence="2">AP13</strain>
    </source>
</reference>
<evidence type="ECO:0000256" key="1">
    <source>
        <dbReference type="SAM" id="MobiDB-lite"/>
    </source>
</evidence>
<name>A0A8T0R2Z1_PANVG</name>
<dbReference type="EMBL" id="CM029048">
    <property type="protein sequence ID" value="KAG2579951.1"/>
    <property type="molecule type" value="Genomic_DNA"/>
</dbReference>
<dbReference type="Proteomes" id="UP000823388">
    <property type="component" value="Chromosome 6N"/>
</dbReference>
<evidence type="ECO:0000313" key="2">
    <source>
        <dbReference type="EMBL" id="KAG2579951.1"/>
    </source>
</evidence>
<feature type="compositionally biased region" description="Basic residues" evidence="1">
    <location>
        <begin position="38"/>
        <end position="47"/>
    </location>
</feature>
<feature type="compositionally biased region" description="Low complexity" evidence="1">
    <location>
        <begin position="161"/>
        <end position="204"/>
    </location>
</feature>
<dbReference type="AlphaFoldDB" id="A0A8T0R2Z1"/>
<organism evidence="2 3">
    <name type="scientific">Panicum virgatum</name>
    <name type="common">Blackwell switchgrass</name>
    <dbReference type="NCBI Taxonomy" id="38727"/>
    <lineage>
        <taxon>Eukaryota</taxon>
        <taxon>Viridiplantae</taxon>
        <taxon>Streptophyta</taxon>
        <taxon>Embryophyta</taxon>
        <taxon>Tracheophyta</taxon>
        <taxon>Spermatophyta</taxon>
        <taxon>Magnoliopsida</taxon>
        <taxon>Liliopsida</taxon>
        <taxon>Poales</taxon>
        <taxon>Poaceae</taxon>
        <taxon>PACMAD clade</taxon>
        <taxon>Panicoideae</taxon>
        <taxon>Panicodae</taxon>
        <taxon>Paniceae</taxon>
        <taxon>Panicinae</taxon>
        <taxon>Panicum</taxon>
        <taxon>Panicum sect. Hiantes</taxon>
    </lineage>
</organism>
<evidence type="ECO:0000313" key="3">
    <source>
        <dbReference type="Proteomes" id="UP000823388"/>
    </source>
</evidence>
<gene>
    <name evidence="2" type="ORF">PVAP13_6NG303174</name>
</gene>